<dbReference type="Proteomes" id="UP000029549">
    <property type="component" value="Unassembled WGS sequence"/>
</dbReference>
<evidence type="ECO:0000256" key="4">
    <source>
        <dbReference type="ARBA" id="ARBA00022481"/>
    </source>
</evidence>
<sequence length="189" mass="20171">MPSLSLIHHHFARGFTAIELMVTVAILAVLAAIAAPSFNPLIERWKTRQALEELQSSFYFARSEAIKRGGGITITRSGDTTDCQAVGSDTSLWSCGWTVFADANNEALQTITVPAKVSITFTDASSNAKLSEPIKVDRWGQFSAGSSTANFVFRLMPEGGDNTQSSATSLCVSSGRIKRLNSGDGSCST</sequence>
<evidence type="ECO:0000256" key="1">
    <source>
        <dbReference type="ARBA" id="ARBA00004377"/>
    </source>
</evidence>
<keyword evidence="3" id="KW-1003">Cell membrane</keyword>
<evidence type="ECO:0000256" key="10">
    <source>
        <dbReference type="ARBA" id="ARBA00030775"/>
    </source>
</evidence>
<dbReference type="AlphaFoldDB" id="A0A0E3C1D6"/>
<dbReference type="EMBL" id="AWTP01000001">
    <property type="protein sequence ID" value="KGH22029.1"/>
    <property type="molecule type" value="Genomic_DNA"/>
</dbReference>
<keyword evidence="6 11" id="KW-0812">Transmembrane</keyword>
<dbReference type="InterPro" id="IPR045584">
    <property type="entry name" value="Pilin-like"/>
</dbReference>
<dbReference type="GO" id="GO:0005886">
    <property type="term" value="C:plasma membrane"/>
    <property type="evidence" value="ECO:0007669"/>
    <property type="project" value="UniProtKB-SubCell"/>
</dbReference>
<dbReference type="SUPFAM" id="SSF54523">
    <property type="entry name" value="Pili subunits"/>
    <property type="match status" value="1"/>
</dbReference>
<evidence type="ECO:0000256" key="6">
    <source>
        <dbReference type="ARBA" id="ARBA00022692"/>
    </source>
</evidence>
<evidence type="ECO:0000256" key="9">
    <source>
        <dbReference type="ARBA" id="ARBA00025772"/>
    </source>
</evidence>
<dbReference type="InterPro" id="IPR012902">
    <property type="entry name" value="N_methyl_site"/>
</dbReference>
<evidence type="ECO:0000256" key="8">
    <source>
        <dbReference type="ARBA" id="ARBA00023136"/>
    </source>
</evidence>
<evidence type="ECO:0000256" key="11">
    <source>
        <dbReference type="SAM" id="Phobius"/>
    </source>
</evidence>
<name>A0A0E3C1D6_9BURK</name>
<proteinExistence type="inferred from homology"/>
<evidence type="ECO:0000256" key="5">
    <source>
        <dbReference type="ARBA" id="ARBA00022519"/>
    </source>
</evidence>
<comment type="subcellular location">
    <subcellularLocation>
        <location evidence="1">Cell inner membrane</location>
        <topology evidence="1">Single-pass membrane protein</topology>
    </subcellularLocation>
</comment>
<evidence type="ECO:0000259" key="12">
    <source>
        <dbReference type="Pfam" id="PF12019"/>
    </source>
</evidence>
<feature type="domain" description="General secretion pathway GspH" evidence="12">
    <location>
        <begin position="50"/>
        <end position="173"/>
    </location>
</feature>
<reference evidence="13 14" key="1">
    <citation type="submission" date="2013-09" db="EMBL/GenBank/DDBJ databases">
        <title>High correlation between genotypes and phenotypes of environmental bacteria Comamonas testosteroni strains.</title>
        <authorList>
            <person name="Liu L."/>
            <person name="Zhu W."/>
            <person name="Xia X."/>
            <person name="Xu B."/>
            <person name="Luo M."/>
            <person name="Wang G."/>
        </authorList>
    </citation>
    <scope>NUCLEOTIDE SEQUENCE [LARGE SCALE GENOMIC DNA]</scope>
    <source>
        <strain evidence="13 14">DF2</strain>
    </source>
</reference>
<dbReference type="Pfam" id="PF07963">
    <property type="entry name" value="N_methyl"/>
    <property type="match status" value="1"/>
</dbReference>
<evidence type="ECO:0000256" key="3">
    <source>
        <dbReference type="ARBA" id="ARBA00022475"/>
    </source>
</evidence>
<dbReference type="GO" id="GO:0015628">
    <property type="term" value="P:protein secretion by the type II secretion system"/>
    <property type="evidence" value="ECO:0007669"/>
    <property type="project" value="InterPro"/>
</dbReference>
<feature type="transmembrane region" description="Helical" evidence="11">
    <location>
        <begin position="20"/>
        <end position="42"/>
    </location>
</feature>
<dbReference type="Pfam" id="PF12019">
    <property type="entry name" value="GspH"/>
    <property type="match status" value="1"/>
</dbReference>
<protein>
    <recommendedName>
        <fullName evidence="2">Type II secretion system protein H</fullName>
    </recommendedName>
    <alternativeName>
        <fullName evidence="10">General secretion pathway protein H</fullName>
    </alternativeName>
</protein>
<dbReference type="Gene3D" id="3.55.40.10">
    <property type="entry name" value="minor pseudopilin epsh domain"/>
    <property type="match status" value="1"/>
</dbReference>
<evidence type="ECO:0000313" key="14">
    <source>
        <dbReference type="Proteomes" id="UP000029549"/>
    </source>
</evidence>
<comment type="caution">
    <text evidence="13">The sequence shown here is derived from an EMBL/GenBank/DDBJ whole genome shotgun (WGS) entry which is preliminary data.</text>
</comment>
<keyword evidence="5" id="KW-0997">Cell inner membrane</keyword>
<accession>A0A0E3C1D6</accession>
<comment type="similarity">
    <text evidence="9">Belongs to the GSP H family.</text>
</comment>
<dbReference type="RefSeq" id="WP_052052620.1">
    <property type="nucleotide sequence ID" value="NZ_AWTM01000001.1"/>
</dbReference>
<keyword evidence="4" id="KW-0488">Methylation</keyword>
<evidence type="ECO:0000313" key="13">
    <source>
        <dbReference type="EMBL" id="KGH22029.1"/>
    </source>
</evidence>
<keyword evidence="8 11" id="KW-0472">Membrane</keyword>
<evidence type="ECO:0000256" key="2">
    <source>
        <dbReference type="ARBA" id="ARBA00021549"/>
    </source>
</evidence>
<dbReference type="NCBIfam" id="TIGR02532">
    <property type="entry name" value="IV_pilin_GFxxxE"/>
    <property type="match status" value="1"/>
</dbReference>
<evidence type="ECO:0000256" key="7">
    <source>
        <dbReference type="ARBA" id="ARBA00022989"/>
    </source>
</evidence>
<gene>
    <name evidence="13" type="ORF">P608_01235</name>
</gene>
<dbReference type="GO" id="GO:0015627">
    <property type="term" value="C:type II protein secretion system complex"/>
    <property type="evidence" value="ECO:0007669"/>
    <property type="project" value="InterPro"/>
</dbReference>
<organism evidence="13 14">
    <name type="scientific">Comamonas thiooxydans</name>
    <dbReference type="NCBI Taxonomy" id="363952"/>
    <lineage>
        <taxon>Bacteria</taxon>
        <taxon>Pseudomonadati</taxon>
        <taxon>Pseudomonadota</taxon>
        <taxon>Betaproteobacteria</taxon>
        <taxon>Burkholderiales</taxon>
        <taxon>Comamonadaceae</taxon>
        <taxon>Comamonas</taxon>
    </lineage>
</organism>
<keyword evidence="14" id="KW-1185">Reference proteome</keyword>
<dbReference type="InterPro" id="IPR022346">
    <property type="entry name" value="T2SS_GspH"/>
</dbReference>
<keyword evidence="7 11" id="KW-1133">Transmembrane helix</keyword>